<comment type="caution">
    <text evidence="1">The sequence shown here is derived from an EMBL/GenBank/DDBJ whole genome shotgun (WGS) entry which is preliminary data.</text>
</comment>
<dbReference type="AlphaFoldDB" id="A0A3M7TGV6"/>
<organism evidence="1 2">
    <name type="scientific">Chryseobacterium nematophagum</name>
    <dbReference type="NCBI Taxonomy" id="2305228"/>
    <lineage>
        <taxon>Bacteria</taxon>
        <taxon>Pseudomonadati</taxon>
        <taxon>Bacteroidota</taxon>
        <taxon>Flavobacteriia</taxon>
        <taxon>Flavobacteriales</taxon>
        <taxon>Weeksellaceae</taxon>
        <taxon>Chryseobacterium group</taxon>
        <taxon>Chryseobacterium</taxon>
    </lineage>
</organism>
<name>A0A3M7TGV6_9FLAO</name>
<dbReference type="Proteomes" id="UP000278775">
    <property type="component" value="Unassembled WGS sequence"/>
</dbReference>
<gene>
    <name evidence="1" type="ORF">D1631_05635</name>
</gene>
<proteinExistence type="predicted"/>
<evidence type="ECO:0000313" key="1">
    <source>
        <dbReference type="EMBL" id="RNA61450.1"/>
    </source>
</evidence>
<reference evidence="1 2" key="1">
    <citation type="submission" date="2018-08" db="EMBL/GenBank/DDBJ databases">
        <title>Chryseobacterium nematophagum: a novel matrix digesting pathogen of nematodes.</title>
        <authorList>
            <person name="Page A."/>
            <person name="Roberts M."/>
            <person name="Felix M.-A."/>
            <person name="Weir W."/>
        </authorList>
    </citation>
    <scope>NUCLEOTIDE SEQUENCE [LARGE SCALE GENOMIC DNA]</scope>
    <source>
        <strain evidence="1 2">JUb129</strain>
    </source>
</reference>
<protein>
    <submittedName>
        <fullName evidence="1">Uncharacterized protein</fullName>
    </submittedName>
</protein>
<sequence length="63" mass="7230">MSIFCIRQLKILNFGNSIKPIVYILKTQISENVTNPTINNFVPCIVRLRGGIDMDFFEGKRIV</sequence>
<accession>A0A3M7TGV6</accession>
<dbReference type="EMBL" id="QWIU01000002">
    <property type="protein sequence ID" value="RNA61450.1"/>
    <property type="molecule type" value="Genomic_DNA"/>
</dbReference>
<evidence type="ECO:0000313" key="2">
    <source>
        <dbReference type="Proteomes" id="UP000278775"/>
    </source>
</evidence>